<dbReference type="CDD" id="cd04475">
    <property type="entry name" value="RPA1_DBD_B"/>
    <property type="match status" value="1"/>
</dbReference>
<evidence type="ECO:0000256" key="6">
    <source>
        <dbReference type="ARBA" id="ARBA00022833"/>
    </source>
</evidence>
<evidence type="ECO:0000256" key="4">
    <source>
        <dbReference type="ARBA" id="ARBA00022723"/>
    </source>
</evidence>
<keyword evidence="13" id="KW-1185">Reference proteome</keyword>
<evidence type="ECO:0000256" key="8">
    <source>
        <dbReference type="ARBA" id="ARBA00023242"/>
    </source>
</evidence>
<comment type="subunit">
    <text evidence="9">Component of the heterotrimeric canonical replication protein A complex (RPA).</text>
</comment>
<dbReference type="GO" id="GO:0006281">
    <property type="term" value="P:DNA repair"/>
    <property type="evidence" value="ECO:0007669"/>
    <property type="project" value="InterPro"/>
</dbReference>
<dbReference type="FunFam" id="2.40.50.140:FF:000041">
    <property type="entry name" value="Replication protein A subunit"/>
    <property type="match status" value="1"/>
</dbReference>
<reference evidence="12 13" key="1">
    <citation type="submission" date="2016-03" db="EMBL/GenBank/DDBJ databases">
        <title>Choanephora cucurbitarum.</title>
        <authorList>
            <person name="Min B."/>
            <person name="Park H."/>
            <person name="Park J.-H."/>
            <person name="Shin H.-D."/>
            <person name="Choi I.-G."/>
        </authorList>
    </citation>
    <scope>NUCLEOTIDE SEQUENCE [LARGE SCALE GENOMIC DNA]</scope>
    <source>
        <strain evidence="12 13">KUS-F28377</strain>
    </source>
</reference>
<dbReference type="FunFam" id="2.40.50.140:FF:000064">
    <property type="entry name" value="Replication protein A subunit"/>
    <property type="match status" value="1"/>
</dbReference>
<dbReference type="InterPro" id="IPR031657">
    <property type="entry name" value="REPA_OB_2"/>
</dbReference>
<dbReference type="STRING" id="101091.A0A1C7MV04"/>
<dbReference type="InterPro" id="IPR013955">
    <property type="entry name" value="Rep_factor-A_C"/>
</dbReference>
<accession>A0A1C7MV04</accession>
<comment type="caution">
    <text evidence="12">The sequence shown here is derived from an EMBL/GenBank/DDBJ whole genome shotgun (WGS) entry which is preliminary data.</text>
</comment>
<keyword evidence="8 9" id="KW-0539">Nucleus</keyword>
<evidence type="ECO:0000256" key="5">
    <source>
        <dbReference type="ARBA" id="ARBA00022771"/>
    </source>
</evidence>
<keyword evidence="7 9" id="KW-0238">DNA-binding</keyword>
<name>A0A1C7MV04_9FUNG</name>
<dbReference type="GO" id="GO:0005662">
    <property type="term" value="C:DNA replication factor A complex"/>
    <property type="evidence" value="ECO:0007669"/>
    <property type="project" value="UniProtKB-ARBA"/>
</dbReference>
<dbReference type="InterPro" id="IPR004591">
    <property type="entry name" value="Rfa1"/>
</dbReference>
<dbReference type="NCBIfam" id="TIGR00617">
    <property type="entry name" value="rpa1"/>
    <property type="match status" value="1"/>
</dbReference>
<evidence type="ECO:0000256" key="3">
    <source>
        <dbReference type="ARBA" id="ARBA00022705"/>
    </source>
</evidence>
<keyword evidence="4 9" id="KW-0479">Metal-binding</keyword>
<dbReference type="CDD" id="cd04474">
    <property type="entry name" value="RPA1_DBD_A"/>
    <property type="match status" value="1"/>
</dbReference>
<feature type="domain" description="Replication factor A C-terminal" evidence="10">
    <location>
        <begin position="240"/>
        <end position="382"/>
    </location>
</feature>
<dbReference type="GO" id="GO:0006260">
    <property type="term" value="P:DNA replication"/>
    <property type="evidence" value="ECO:0007669"/>
    <property type="project" value="UniProtKB-KW"/>
</dbReference>
<keyword evidence="5 9" id="KW-0863">Zinc-finger</keyword>
<proteinExistence type="inferred from homology"/>
<feature type="non-terminal residue" evidence="12">
    <location>
        <position position="1"/>
    </location>
</feature>
<evidence type="ECO:0000259" key="11">
    <source>
        <dbReference type="Pfam" id="PF16900"/>
    </source>
</evidence>
<dbReference type="GO" id="GO:0000781">
    <property type="term" value="C:chromosome, telomeric region"/>
    <property type="evidence" value="ECO:0007669"/>
    <property type="project" value="UniProtKB-ARBA"/>
</dbReference>
<dbReference type="EMBL" id="LUGH01001861">
    <property type="protein sequence ID" value="OBZ80672.1"/>
    <property type="molecule type" value="Genomic_DNA"/>
</dbReference>
<evidence type="ECO:0000313" key="12">
    <source>
        <dbReference type="EMBL" id="OBZ80672.1"/>
    </source>
</evidence>
<protein>
    <recommendedName>
        <fullName evidence="9">Replication protein A subunit</fullName>
    </recommendedName>
</protein>
<comment type="similarity">
    <text evidence="2 9">Belongs to the replication factor A protein 1 family.</text>
</comment>
<evidence type="ECO:0000256" key="1">
    <source>
        <dbReference type="ARBA" id="ARBA00004123"/>
    </source>
</evidence>
<dbReference type="Gene3D" id="2.40.50.140">
    <property type="entry name" value="Nucleic acid-binding proteins"/>
    <property type="match status" value="3"/>
</dbReference>
<evidence type="ECO:0000256" key="9">
    <source>
        <dbReference type="RuleBase" id="RU364130"/>
    </source>
</evidence>
<dbReference type="Pfam" id="PF16900">
    <property type="entry name" value="REPA_OB_2"/>
    <property type="match status" value="1"/>
</dbReference>
<keyword evidence="6 9" id="KW-0862">Zinc</keyword>
<gene>
    <name evidence="12" type="primary">ssb1_1</name>
    <name evidence="12" type="ORF">A0J61_11279</name>
</gene>
<dbReference type="AlphaFoldDB" id="A0A1C7MV04"/>
<dbReference type="OrthoDB" id="1751331at2759"/>
<dbReference type="FunFam" id="2.40.50.140:FF:000090">
    <property type="entry name" value="Replication protein A subunit"/>
    <property type="match status" value="1"/>
</dbReference>
<keyword evidence="3 9" id="KW-0235">DNA replication</keyword>
<dbReference type="CDD" id="cd04476">
    <property type="entry name" value="RPA1_DBD_C"/>
    <property type="match status" value="1"/>
</dbReference>
<dbReference type="GO" id="GO:0007004">
    <property type="term" value="P:telomere maintenance via telomerase"/>
    <property type="evidence" value="ECO:0007669"/>
    <property type="project" value="UniProtKB-ARBA"/>
</dbReference>
<evidence type="ECO:0000256" key="2">
    <source>
        <dbReference type="ARBA" id="ARBA00005690"/>
    </source>
</evidence>
<sequence length="391" mass="43830">NLLDQTGEIKATAFGDQVTRLYHVLEEGKVYYISKARVTMARKQFSNLNNEYELGLEPNTEIEACPEPGNIPMMNFDFVKIGDLVKREANSYVDVLGVVTEDAGLSEIISKATGKPTKKRDLTIADDSGKSVRLTLWDPKDDGFETSANPIIACKGARVSDFNGRALSASSGCLIKVNPDIPEMQKLRRWYNEKGQNSQFDSFSNAMTVGGNGEYRGNSNRITLQEAKTQNLGSSDRPDYFSFRGTVVFIKNENFAYPSCPTCRKKTLLEETGWRCEKCQKSFPKPEYRYILTMSVEDATSQIYLNGFDDLGLAVLKTSANDLMELKETNGTAAHQIIAKAHYQTFNFKVRAKQEVFNDIARTKFQCVDVQPIDYVKESQELAAAIDQILE</sequence>
<comment type="subcellular location">
    <subcellularLocation>
        <location evidence="1 9">Nucleus</location>
    </subcellularLocation>
</comment>
<dbReference type="InParanoid" id="A0A1C7MV04"/>
<dbReference type="SUPFAM" id="SSF50249">
    <property type="entry name" value="Nucleic acid-binding proteins"/>
    <property type="match status" value="3"/>
</dbReference>
<dbReference type="InterPro" id="IPR012340">
    <property type="entry name" value="NA-bd_OB-fold"/>
</dbReference>
<feature type="domain" description="Replication protein A OB" evidence="11">
    <location>
        <begin position="81"/>
        <end position="177"/>
    </location>
</feature>
<dbReference type="InterPro" id="IPR047192">
    <property type="entry name" value="Euk_RPA1_DBD_C"/>
</dbReference>
<dbReference type="GO" id="GO:0008270">
    <property type="term" value="F:zinc ion binding"/>
    <property type="evidence" value="ECO:0007669"/>
    <property type="project" value="UniProtKB-KW"/>
</dbReference>
<evidence type="ECO:0000256" key="7">
    <source>
        <dbReference type="ARBA" id="ARBA00023125"/>
    </source>
</evidence>
<dbReference type="GO" id="GO:0003677">
    <property type="term" value="F:DNA binding"/>
    <property type="evidence" value="ECO:0007669"/>
    <property type="project" value="UniProtKB-KW"/>
</dbReference>
<comment type="function">
    <text evidence="9">As part of the replication protein A (RPA/RP-A), a single-stranded DNA-binding heterotrimeric complex, may play an essential role in DNA replication, recombination and repair. Binds and stabilizes single-stranded DNA intermediates, preventing complementary DNA reannealing and recruiting different proteins involved in DNA metabolism.</text>
</comment>
<evidence type="ECO:0000259" key="10">
    <source>
        <dbReference type="Pfam" id="PF08646"/>
    </source>
</evidence>
<dbReference type="PANTHER" id="PTHR47165:SF4">
    <property type="entry name" value="OS03G0429900 PROTEIN"/>
    <property type="match status" value="1"/>
</dbReference>
<dbReference type="Pfam" id="PF08646">
    <property type="entry name" value="Rep_fac-A_C"/>
    <property type="match status" value="1"/>
</dbReference>
<dbReference type="Proteomes" id="UP000093000">
    <property type="component" value="Unassembled WGS sequence"/>
</dbReference>
<dbReference type="FunCoup" id="A0A1C7MV04">
    <property type="interactions" value="844"/>
</dbReference>
<dbReference type="GO" id="GO:0006310">
    <property type="term" value="P:DNA recombination"/>
    <property type="evidence" value="ECO:0007669"/>
    <property type="project" value="InterPro"/>
</dbReference>
<organism evidence="12 13">
    <name type="scientific">Choanephora cucurbitarum</name>
    <dbReference type="NCBI Taxonomy" id="101091"/>
    <lineage>
        <taxon>Eukaryota</taxon>
        <taxon>Fungi</taxon>
        <taxon>Fungi incertae sedis</taxon>
        <taxon>Mucoromycota</taxon>
        <taxon>Mucoromycotina</taxon>
        <taxon>Mucoromycetes</taxon>
        <taxon>Mucorales</taxon>
        <taxon>Mucorineae</taxon>
        <taxon>Choanephoraceae</taxon>
        <taxon>Choanephoroideae</taxon>
        <taxon>Choanephora</taxon>
    </lineage>
</organism>
<evidence type="ECO:0000313" key="13">
    <source>
        <dbReference type="Proteomes" id="UP000093000"/>
    </source>
</evidence>
<dbReference type="PANTHER" id="PTHR47165">
    <property type="entry name" value="OS03G0429900 PROTEIN"/>
    <property type="match status" value="1"/>
</dbReference>